<dbReference type="PANTHER" id="PTHR31841">
    <property type="entry name" value="PROTEIN FAM72A-RELATED"/>
    <property type="match status" value="1"/>
</dbReference>
<name>A0A1L8HEP7_XENLA</name>
<dbReference type="PANTHER" id="PTHR31841:SF1">
    <property type="entry name" value="PROTEIN FAM72A-RELATED"/>
    <property type="match status" value="1"/>
</dbReference>
<evidence type="ECO:0000256" key="1">
    <source>
        <dbReference type="ARBA" id="ARBA00006888"/>
    </source>
</evidence>
<dbReference type="Proteomes" id="UP000186698">
    <property type="component" value="Chromosome 2L"/>
</dbReference>
<dbReference type="KEGG" id="xla:108708126"/>
<protein>
    <submittedName>
        <fullName evidence="3">Protein FAM72A</fullName>
    </submittedName>
</protein>
<dbReference type="CTD" id="108708126"/>
<dbReference type="Bgee" id="108708126">
    <property type="expression patterns" value="Expressed in egg cell and 11 other cell types or tissues"/>
</dbReference>
<dbReference type="STRING" id="8355.A0A1L8HEP7"/>
<proteinExistence type="inferred from homology"/>
<gene>
    <name evidence="3 4" type="primary">fam72a.L</name>
</gene>
<dbReference type="InterPro" id="IPR026768">
    <property type="entry name" value="YPEH2ZP"/>
</dbReference>
<sequence length="151" mass="17068">MSTGTFTFKDRCVSVLCCRFCDQLLSIRGMTAQLLAGTDQEMFSTDIPPTKAVDFVGSCYFLEACRCKLKNIACLKCGNEVGYHVVAPCQHCLLSCNNGHFWMFYSKSVCGTARSDSSGTNMLLWKDLPDTDEEHEELFIGREEEQEQYLR</sequence>
<dbReference type="GeneID" id="108708126"/>
<keyword evidence="2" id="KW-1185">Reference proteome</keyword>
<dbReference type="Pfam" id="PF14976">
    <property type="entry name" value="YPEH2ZP"/>
    <property type="match status" value="1"/>
</dbReference>
<dbReference type="GO" id="GO:0005829">
    <property type="term" value="C:cytosol"/>
    <property type="evidence" value="ECO:0000318"/>
    <property type="project" value="GO_Central"/>
</dbReference>
<dbReference type="RefSeq" id="XP_018101967.1">
    <property type="nucleotide sequence ID" value="XM_018246478.2"/>
</dbReference>
<comment type="similarity">
    <text evidence="1">Belongs to the FAM72 family.</text>
</comment>
<organism evidence="2 3">
    <name type="scientific">Xenopus laevis</name>
    <name type="common">African clawed frog</name>
    <dbReference type="NCBI Taxonomy" id="8355"/>
    <lineage>
        <taxon>Eukaryota</taxon>
        <taxon>Metazoa</taxon>
        <taxon>Chordata</taxon>
        <taxon>Craniata</taxon>
        <taxon>Vertebrata</taxon>
        <taxon>Euteleostomi</taxon>
        <taxon>Amphibia</taxon>
        <taxon>Batrachia</taxon>
        <taxon>Anura</taxon>
        <taxon>Pipoidea</taxon>
        <taxon>Pipidae</taxon>
        <taxon>Xenopodinae</taxon>
        <taxon>Xenopus</taxon>
        <taxon>Xenopus</taxon>
    </lineage>
</organism>
<evidence type="ECO:0000313" key="2">
    <source>
        <dbReference type="Proteomes" id="UP000186698"/>
    </source>
</evidence>
<evidence type="ECO:0000313" key="3">
    <source>
        <dbReference type="RefSeq" id="XP_018101967.1"/>
    </source>
</evidence>
<dbReference type="PaxDb" id="8355-A0A1L8HEP7"/>
<evidence type="ECO:0000313" key="4">
    <source>
        <dbReference type="Xenbase" id="XB-GENE-17346421"/>
    </source>
</evidence>
<dbReference type="Xenbase" id="XB-GENE-17346421">
    <property type="gene designation" value="fam72a.L"/>
</dbReference>
<reference evidence="3" key="1">
    <citation type="submission" date="2025-08" db="UniProtKB">
        <authorList>
            <consortium name="RefSeq"/>
        </authorList>
    </citation>
    <scope>IDENTIFICATION</scope>
    <source>
        <strain evidence="3">J_2021</strain>
        <tissue evidence="3">Erythrocytes</tissue>
    </source>
</reference>
<dbReference type="OMA" id="HLWIFNS"/>
<accession>A0A1L8HEP7</accession>
<dbReference type="AlphaFoldDB" id="A0A1L8HEP7"/>
<dbReference type="AGR" id="Xenbase:XB-GENE-17346421"/>
<dbReference type="OrthoDB" id="2526683at2759"/>